<sequence length="39" mass="4292">MNPTAQVFDEDQVDAVILMVFRFETAHTAPAWPAQTAGD</sequence>
<comment type="caution">
    <text evidence="1">The sequence shown here is derived from an EMBL/GenBank/DDBJ whole genome shotgun (WGS) entry which is preliminary data.</text>
</comment>
<proteinExistence type="predicted"/>
<organism evidence="1 2">
    <name type="scientific">Sphaerotilus natans subsp. natans DSM 6575</name>
    <dbReference type="NCBI Taxonomy" id="1286631"/>
    <lineage>
        <taxon>Bacteria</taxon>
        <taxon>Pseudomonadati</taxon>
        <taxon>Pseudomonadota</taxon>
        <taxon>Betaproteobacteria</taxon>
        <taxon>Burkholderiales</taxon>
        <taxon>Sphaerotilaceae</taxon>
        <taxon>Sphaerotilus</taxon>
    </lineage>
</organism>
<keyword evidence="2" id="KW-1185">Reference proteome</keyword>
<accession>A0A059KN89</accession>
<gene>
    <name evidence="1" type="ORF">X805_14690</name>
</gene>
<evidence type="ECO:0000313" key="1">
    <source>
        <dbReference type="EMBL" id="KDB52926.1"/>
    </source>
</evidence>
<name>A0A059KN89_9BURK</name>
<protein>
    <submittedName>
        <fullName evidence="1">Uncharacterized protein</fullName>
    </submittedName>
</protein>
<dbReference type="AlphaFoldDB" id="A0A059KN89"/>
<evidence type="ECO:0000313" key="2">
    <source>
        <dbReference type="Proteomes" id="UP000026714"/>
    </source>
</evidence>
<dbReference type="EMBL" id="AZRA01000036">
    <property type="protein sequence ID" value="KDB52926.1"/>
    <property type="molecule type" value="Genomic_DNA"/>
</dbReference>
<dbReference type="Proteomes" id="UP000026714">
    <property type="component" value="Unassembled WGS sequence"/>
</dbReference>
<reference evidence="1 2" key="1">
    <citation type="journal article" date="2014" name="FEMS Microbiol. Ecol.">
        <title>Sphaerotilus natans encrusted with nanoball-shaped Fe(III) oxide minerals formed by nitrate-reducing mixotrophic Fe(II) oxidation.</title>
        <authorList>
            <person name="Park S."/>
            <person name="Kim D.H."/>
            <person name="Lee J.H."/>
            <person name="Hur H.G."/>
        </authorList>
    </citation>
    <scope>NUCLEOTIDE SEQUENCE [LARGE SCALE GENOMIC DNA]</scope>
    <source>
        <strain evidence="1 2">DSM 6575</strain>
    </source>
</reference>